<keyword evidence="5" id="KW-1185">Reference proteome</keyword>
<keyword evidence="1" id="KW-0732">Signal</keyword>
<reference evidence="4 5" key="1">
    <citation type="submission" date="2022-10" db="EMBL/GenBank/DDBJ databases">
        <title>Chitinophaga nivalis PC15 sp. nov., isolated from Pyeongchang county, South Korea.</title>
        <authorList>
            <person name="Trinh H.N."/>
        </authorList>
    </citation>
    <scope>NUCLEOTIDE SEQUENCE [LARGE SCALE GENOMIC DNA]</scope>
    <source>
        <strain evidence="4 5">PC14</strain>
    </source>
</reference>
<gene>
    <name evidence="4" type="ORF">OL497_16345</name>
</gene>
<dbReference type="InterPro" id="IPR026444">
    <property type="entry name" value="Secre_tail"/>
</dbReference>
<dbReference type="InterPro" id="IPR013320">
    <property type="entry name" value="ConA-like_dom_sf"/>
</dbReference>
<dbReference type="RefSeq" id="WP_264731949.1">
    <property type="nucleotide sequence ID" value="NZ_JAPDNR010000001.1"/>
</dbReference>
<dbReference type="InterPro" id="IPR006558">
    <property type="entry name" value="LamG-like"/>
</dbReference>
<dbReference type="Proteomes" id="UP001207742">
    <property type="component" value="Unassembled WGS sequence"/>
</dbReference>
<protein>
    <submittedName>
        <fullName evidence="4">T9SS type A sorting domain-containing protein</fullName>
    </submittedName>
</protein>
<evidence type="ECO:0000259" key="3">
    <source>
        <dbReference type="SMART" id="SM00560"/>
    </source>
</evidence>
<dbReference type="NCBIfam" id="TIGR04183">
    <property type="entry name" value="Por_Secre_tail"/>
    <property type="match status" value="1"/>
</dbReference>
<dbReference type="InterPro" id="IPR044023">
    <property type="entry name" value="Ig_7"/>
</dbReference>
<dbReference type="SMART" id="SM00560">
    <property type="entry name" value="LamGL"/>
    <property type="match status" value="1"/>
</dbReference>
<keyword evidence="2" id="KW-1015">Disulfide bond</keyword>
<accession>A0ABT3INC0</accession>
<evidence type="ECO:0000256" key="2">
    <source>
        <dbReference type="ARBA" id="ARBA00023157"/>
    </source>
</evidence>
<sequence>MFSHFTLPRSRPYLLHPFLLLLGLLLISTSTLRAQNVPCDAATSQTNATSGLCVGCYVDKPDLAVDNDTTTASSLHVILGLLGGYAEQTLQFPFTGNTGDSIRLLLSFPVNLLDLGVLSSVQVATYNGTIYNGDRKAINAVALRLISPERAEVTLLATKSYNRVEVRLNSGVLQLLNAVNIHYASRLLTAPKVAKDTVTICEGNTATLQATAPAGVTFNWYTQATGGTAVSAGATFITPVLYTTTTYYVAAVSASGCASKLRTPVKVVVNPAPSTPIALGDTLSICTGSRTTLKAIGDSGNVFKWYLQETGGTAIFTGATFVTPVLTATTVYYVEAVDNKGCSSQRSSVTVTVNPLPAQPDVKLTPACKGQNATLAVVTPVAGTVYSWYATATSVTPLAIGNTFSFRQDSTSITYFVSATRNGCISVRKAITATALPAPLPPTVAKDTVAICKGATATLQATGPAGATFSWYTQATGGTSVFTGATFITPALSATTTYYVAATATSGCASTVRTPVTVVVNPLPATPVVQGEVPAVCTGGSTRVRVRIIDSSYVFNWYLQPAGGTAIFTGATFNTPALTDTTTYYVEAVNSQGCSSARLSITVIVNPLPPQPDVTLTPACIGQNATLSVVAPVAGTSYSWTKSNGVVLTFGNSYTFRQDSASVTYFVSASRNGCSSARKAVTATALPTPAPPTVAKDTVFSHAGDSVRLSATSSNPISWYNAATGGTRLFQGSVYVVAPTATTTYYVQADGTSGCSSARKPVTVKVLPNGAGPSGAIAIYKFSNNLNDASGNNYNGTATTGSVGYQQDVVANQAGLFNNTFVTIKSGATSSSILPKKTLTAAYWVNIASSSSVETVVVNGSLQDNQTEGGWGVGYQNSSMFFFLQGANNTAGFYLRGDQNIQNNTWYHVVATYDGTTMSLYLNGALYASTTTVSGDIVYQGLNSDVFGIGAFQDENEFYPVNGRIDEVYVYGRTLSATEVKTFYDSYQFGLVEPFNRPASGAKTPVATSQATSNTAKVSNTLKVFPNPSGGEIKLEGLTDFAGSFITVTDLQGRRVQQDVLKGNTYLLKQPAGIYVITVTTAQKKVMQTKVVIQ</sequence>
<evidence type="ECO:0000313" key="5">
    <source>
        <dbReference type="Proteomes" id="UP001207742"/>
    </source>
</evidence>
<proteinExistence type="predicted"/>
<dbReference type="SUPFAM" id="SSF49899">
    <property type="entry name" value="Concanavalin A-like lectins/glucanases"/>
    <property type="match status" value="1"/>
</dbReference>
<organism evidence="4 5">
    <name type="scientific">Chitinophaga nivalis</name>
    <dbReference type="NCBI Taxonomy" id="2991709"/>
    <lineage>
        <taxon>Bacteria</taxon>
        <taxon>Pseudomonadati</taxon>
        <taxon>Bacteroidota</taxon>
        <taxon>Chitinophagia</taxon>
        <taxon>Chitinophagales</taxon>
        <taxon>Chitinophagaceae</taxon>
        <taxon>Chitinophaga</taxon>
    </lineage>
</organism>
<evidence type="ECO:0000313" key="4">
    <source>
        <dbReference type="EMBL" id="MCW3485482.1"/>
    </source>
</evidence>
<evidence type="ECO:0000256" key="1">
    <source>
        <dbReference type="ARBA" id="ARBA00022729"/>
    </source>
</evidence>
<comment type="caution">
    <text evidence="4">The sequence shown here is derived from an EMBL/GenBank/DDBJ whole genome shotgun (WGS) entry which is preliminary data.</text>
</comment>
<dbReference type="EMBL" id="JAPDNS010000002">
    <property type="protein sequence ID" value="MCW3485482.1"/>
    <property type="molecule type" value="Genomic_DNA"/>
</dbReference>
<dbReference type="Pfam" id="PF13385">
    <property type="entry name" value="Laminin_G_3"/>
    <property type="match status" value="1"/>
</dbReference>
<dbReference type="Pfam" id="PF19081">
    <property type="entry name" value="Ig_7"/>
    <property type="match status" value="7"/>
</dbReference>
<feature type="domain" description="LamG-like jellyroll fold" evidence="3">
    <location>
        <begin position="837"/>
        <end position="978"/>
    </location>
</feature>
<name>A0ABT3INC0_9BACT</name>
<dbReference type="Gene3D" id="2.60.120.200">
    <property type="match status" value="1"/>
</dbReference>